<dbReference type="PANTHER" id="PTHR43267">
    <property type="entry name" value="TRNA THREONYLCARBAMOYLADENOSINE DEHYDRATASE"/>
    <property type="match status" value="1"/>
</dbReference>
<dbReference type="GO" id="GO:0006508">
    <property type="term" value="P:proteolysis"/>
    <property type="evidence" value="ECO:0007669"/>
    <property type="project" value="UniProtKB-KW"/>
</dbReference>
<dbReference type="SUPFAM" id="SSF54495">
    <property type="entry name" value="UBC-like"/>
    <property type="match status" value="1"/>
</dbReference>
<evidence type="ECO:0000256" key="5">
    <source>
        <dbReference type="ARBA" id="ARBA00023049"/>
    </source>
</evidence>
<dbReference type="SUPFAM" id="SSF102712">
    <property type="entry name" value="JAB1/MPN domain"/>
    <property type="match status" value="1"/>
</dbReference>
<dbReference type="Gene3D" id="3.40.50.720">
    <property type="entry name" value="NAD(P)-binding Rossmann-like Domain"/>
    <property type="match status" value="1"/>
</dbReference>
<gene>
    <name evidence="8" type="ORF">Acy02nite_26630</name>
</gene>
<dbReference type="GO" id="GO:0061503">
    <property type="term" value="F:tRNA threonylcarbamoyladenosine dehydratase"/>
    <property type="evidence" value="ECO:0007669"/>
    <property type="project" value="TreeGrafter"/>
</dbReference>
<dbReference type="AlphaFoldDB" id="A0A919IG63"/>
<dbReference type="SUPFAM" id="SSF69572">
    <property type="entry name" value="Activating enzymes of the ubiquitin-like proteins"/>
    <property type="match status" value="1"/>
</dbReference>
<dbReference type="InterPro" id="IPR045886">
    <property type="entry name" value="ThiF/MoeB/HesA"/>
</dbReference>
<dbReference type="InterPro" id="IPR032865">
    <property type="entry name" value="Prok-E2_A"/>
</dbReference>
<comment type="caution">
    <text evidence="8">The sequence shown here is derived from an EMBL/GenBank/DDBJ whole genome shotgun (WGS) entry which is preliminary data.</text>
</comment>
<reference evidence="8" key="1">
    <citation type="submission" date="2021-01" db="EMBL/GenBank/DDBJ databases">
        <title>Whole genome shotgun sequence of Actinoplanes cyaneus NBRC 14990.</title>
        <authorList>
            <person name="Komaki H."/>
            <person name="Tamura T."/>
        </authorList>
    </citation>
    <scope>NUCLEOTIDE SEQUENCE</scope>
    <source>
        <strain evidence="8">NBRC 14990</strain>
    </source>
</reference>
<dbReference type="PANTHER" id="PTHR43267:SF3">
    <property type="entry name" value="THIF PROTEIN"/>
    <property type="match status" value="1"/>
</dbReference>
<dbReference type="Pfam" id="PF00899">
    <property type="entry name" value="ThiF"/>
    <property type="match status" value="1"/>
</dbReference>
<evidence type="ECO:0000256" key="2">
    <source>
        <dbReference type="ARBA" id="ARBA00022723"/>
    </source>
</evidence>
<proteinExistence type="predicted"/>
<feature type="domain" description="JAB" evidence="7">
    <location>
        <begin position="611"/>
        <end position="718"/>
    </location>
</feature>
<keyword evidence="2" id="KW-0479">Metal-binding</keyword>
<evidence type="ECO:0000256" key="3">
    <source>
        <dbReference type="ARBA" id="ARBA00022801"/>
    </source>
</evidence>
<dbReference type="EMBL" id="BOMH01000018">
    <property type="protein sequence ID" value="GID64782.1"/>
    <property type="molecule type" value="Genomic_DNA"/>
</dbReference>
<dbReference type="Proteomes" id="UP000619479">
    <property type="component" value="Unassembled WGS sequence"/>
</dbReference>
<keyword evidence="5" id="KW-0482">Metalloprotease</keyword>
<dbReference type="Pfam" id="PF14464">
    <property type="entry name" value="Prok-JAB"/>
    <property type="match status" value="1"/>
</dbReference>
<dbReference type="GO" id="GO:0061504">
    <property type="term" value="P:cyclic threonylcarbamoyladenosine biosynthetic process"/>
    <property type="evidence" value="ECO:0007669"/>
    <property type="project" value="TreeGrafter"/>
</dbReference>
<keyword evidence="9" id="KW-1185">Reference proteome</keyword>
<keyword evidence="1" id="KW-0645">Protease</keyword>
<dbReference type="InterPro" id="IPR028090">
    <property type="entry name" value="JAB_dom_prok"/>
</dbReference>
<dbReference type="RefSeq" id="WP_203740331.1">
    <property type="nucleotide sequence ID" value="NZ_BAAAUC010000025.1"/>
</dbReference>
<dbReference type="Gene3D" id="3.40.140.10">
    <property type="entry name" value="Cytidine Deaminase, domain 2"/>
    <property type="match status" value="1"/>
</dbReference>
<evidence type="ECO:0008006" key="10">
    <source>
        <dbReference type="Google" id="ProtNLM"/>
    </source>
</evidence>
<evidence type="ECO:0000259" key="6">
    <source>
        <dbReference type="Pfam" id="PF00899"/>
    </source>
</evidence>
<dbReference type="InterPro" id="IPR016135">
    <property type="entry name" value="UBQ-conjugating_enzyme/RWD"/>
</dbReference>
<evidence type="ECO:0000259" key="7">
    <source>
        <dbReference type="Pfam" id="PF14464"/>
    </source>
</evidence>
<protein>
    <recommendedName>
        <fullName evidence="10">Thiamine biosynthesis protein ThiF</fullName>
    </recommendedName>
</protein>
<keyword evidence="3" id="KW-0378">Hydrolase</keyword>
<evidence type="ECO:0000313" key="9">
    <source>
        <dbReference type="Proteomes" id="UP000619479"/>
    </source>
</evidence>
<keyword evidence="4" id="KW-0862">Zinc</keyword>
<dbReference type="InterPro" id="IPR035985">
    <property type="entry name" value="Ubiquitin-activating_enz"/>
</dbReference>
<accession>A0A919IG63</accession>
<dbReference type="Pfam" id="PF14457">
    <property type="entry name" value="Prok-E2_A"/>
    <property type="match status" value="1"/>
</dbReference>
<feature type="domain" description="THIF-type NAD/FAD binding fold" evidence="6">
    <location>
        <begin position="320"/>
        <end position="421"/>
    </location>
</feature>
<dbReference type="GO" id="GO:0008641">
    <property type="term" value="F:ubiquitin-like modifier activating enzyme activity"/>
    <property type="evidence" value="ECO:0007669"/>
    <property type="project" value="InterPro"/>
</dbReference>
<evidence type="ECO:0000256" key="1">
    <source>
        <dbReference type="ARBA" id="ARBA00022670"/>
    </source>
</evidence>
<evidence type="ECO:0000256" key="4">
    <source>
        <dbReference type="ARBA" id="ARBA00022833"/>
    </source>
</evidence>
<dbReference type="InterPro" id="IPR000594">
    <property type="entry name" value="ThiF_NAD_FAD-bd"/>
</dbReference>
<dbReference type="GO" id="GO:0008237">
    <property type="term" value="F:metallopeptidase activity"/>
    <property type="evidence" value="ECO:0007669"/>
    <property type="project" value="UniProtKB-KW"/>
</dbReference>
<dbReference type="GO" id="GO:0046872">
    <property type="term" value="F:metal ion binding"/>
    <property type="evidence" value="ECO:0007669"/>
    <property type="project" value="UniProtKB-KW"/>
</dbReference>
<sequence>MSELSEGQWQALRQLQHIEVVTEGRVRLQDVGASARGELAVRVSVDCTGGARENALADLHDRESFDLLIPELFPFRKPDVGIPHRRFAGRPNVMWGRALCLYLAANEWHPSQGMHGLISRLVRWLGALADGSLAGPQVNWHPPLTNKRISPGHLIVRPDLPDDGADQWAAVEAVGGNRYEVRRWFPELPARPPRDLPAGRCFLAPMLVLPRPVGFDYPTELGELVSLLREQGVSGDRFRKAWVENDRSWWIGPPPGTDARPLNLIILGSPAPHRSASRATVAHLAVWEVQSGKELAWMEVFDQRPRIATRRDTERPVAWLRGKRVLLLGCGGLGAPVAEFCARAGATTVRLVDTGGVTPGILVRQPYSYAEIGWPKVVALGERLRTIAPEMTVEAAVTDAVTLAAADLTDADLIIDATASPSVAASLERTWSMAGASLPPLLSMGVGHRCDSGFVTLARPGASGAGADLLRRLGLAAAADDDLADVLDDFFPDPPRADVFQPEPGCSDPTYLGSAADLAIFAGGLLNEGLAALGAAERDDDPQTVTPRRFASVMRLPGEFETVPGRRRFLWLDDLVQHENGHGYQVRFTPESLAAMRIETLRMADERGPLCETGGVLLGQIDHGARVVWVTEADSLPPDSRAEAHQLTMNPRSVDGYVQARRRRTHGLVGYVGAWHTHPMEAAGPSKADGKAAKLLVSTGAPSLMVIAGGTVEVWRQWLRGRGRPDIFAELTLP</sequence>
<evidence type="ECO:0000313" key="8">
    <source>
        <dbReference type="EMBL" id="GID64782.1"/>
    </source>
</evidence>
<organism evidence="8 9">
    <name type="scientific">Actinoplanes cyaneus</name>
    <dbReference type="NCBI Taxonomy" id="52696"/>
    <lineage>
        <taxon>Bacteria</taxon>
        <taxon>Bacillati</taxon>
        <taxon>Actinomycetota</taxon>
        <taxon>Actinomycetes</taxon>
        <taxon>Micromonosporales</taxon>
        <taxon>Micromonosporaceae</taxon>
        <taxon>Actinoplanes</taxon>
    </lineage>
</organism>
<name>A0A919IG63_9ACTN</name>